<comment type="caution">
    <text evidence="5">The sequence shown here is derived from an EMBL/GenBank/DDBJ whole genome shotgun (WGS) entry which is preliminary data.</text>
</comment>
<feature type="region of interest" description="Disordered" evidence="3">
    <location>
        <begin position="1471"/>
        <end position="1526"/>
    </location>
</feature>
<proteinExistence type="predicted"/>
<dbReference type="SUPFAM" id="SSF56784">
    <property type="entry name" value="HAD-like"/>
    <property type="match status" value="1"/>
</dbReference>
<evidence type="ECO:0000256" key="4">
    <source>
        <dbReference type="SAM" id="SignalP"/>
    </source>
</evidence>
<keyword evidence="4" id="KW-0732">Signal</keyword>
<dbReference type="CDD" id="cd03788">
    <property type="entry name" value="GT20_TPS"/>
    <property type="match status" value="1"/>
</dbReference>
<gene>
    <name evidence="5" type="ORF">FOZ63_027151</name>
</gene>
<dbReference type="InterPro" id="IPR003337">
    <property type="entry name" value="Trehalose_PPase"/>
</dbReference>
<keyword evidence="6" id="KW-1185">Reference proteome</keyword>
<evidence type="ECO:0000313" key="5">
    <source>
        <dbReference type="EMBL" id="KAF4738564.1"/>
    </source>
</evidence>
<dbReference type="InterPro" id="IPR001830">
    <property type="entry name" value="Glyco_trans_20"/>
</dbReference>
<keyword evidence="1" id="KW-0328">Glycosyltransferase</keyword>
<name>A0A7J6T011_PEROL</name>
<evidence type="ECO:0000256" key="3">
    <source>
        <dbReference type="SAM" id="MobiDB-lite"/>
    </source>
</evidence>
<dbReference type="PANTHER" id="PTHR10788:SF106">
    <property type="entry name" value="BCDNA.GH08860"/>
    <property type="match status" value="1"/>
</dbReference>
<dbReference type="PANTHER" id="PTHR10788">
    <property type="entry name" value="TREHALOSE-6-PHOSPHATE SYNTHASE"/>
    <property type="match status" value="1"/>
</dbReference>
<dbReference type="Proteomes" id="UP000553632">
    <property type="component" value="Unassembled WGS sequence"/>
</dbReference>
<organism evidence="5 6">
    <name type="scientific">Perkinsus olseni</name>
    <name type="common">Perkinsus atlanticus</name>
    <dbReference type="NCBI Taxonomy" id="32597"/>
    <lineage>
        <taxon>Eukaryota</taxon>
        <taxon>Sar</taxon>
        <taxon>Alveolata</taxon>
        <taxon>Perkinsozoa</taxon>
        <taxon>Perkinsea</taxon>
        <taxon>Perkinsida</taxon>
        <taxon>Perkinsidae</taxon>
        <taxon>Perkinsus</taxon>
    </lineage>
</organism>
<evidence type="ECO:0000256" key="1">
    <source>
        <dbReference type="ARBA" id="ARBA00022676"/>
    </source>
</evidence>
<sequence length="1589" mass="178433">MVVWVVSLLLRFFGFLWLALSQCPGGFDEFRETVLRKLNTSSVDGQQDIDFYRSAQEAGVFEGSQVVDECPEALLVALAVFIADQYPVTEALESFVAHAEDFEVTNDNYLRLLSYYLLPAMLDVPERVLEGWSQWNVTEGVRRLRQIAVTLDDFILSAYSIHEGAVYDEILSRATKFDQQGWQQVDLSLAEESMFSQNGEDGVIKSAAEALADLPQFEGKERYFVEIGVGNGIQCNTRAVRLAGWRGVMFDKFRRNPYVNLYREFISAENVNDMLRRYSVKQDIALLSIDIDGNDFYVWSALEYLRSILVMVEVNGSLGADDKVIPYDSEFVSDGTTYYGASLPAMVALARLKGYVLIWANKINALFVKEAYEHRFAHAGDVNFWIPLDDGHPVDPHDRPFISSEEALRMWHVLVFSIAMIAPQESAKQQPTKIVPLEGKSAVEHEVAAAEVVDETQNCSQKDDEQVQPQLDQRQRLISVANRLPCTIHKDKATGKWVASKSSGGLVSALSGVSGIDMLWIGWPGCEVPDEDKAEVSELVKAQGCYPVFLTDAEIELYYNGFCNNTLWPLFHYITPSTERVIQRKTLEWETYQKANAKFVDAIMKVLHDNDLVWVHDYHLMLVPKLLRGRVPNAKIGWFLHTPFPSAEIYRMLPQREELLQGLLSANLLAFHVHDYVRHFLSSCVQLTTLEITPQGVDATPLNGNFVKCTTIPIGIDPTSFTSVAESQSVAARVASLKEQWGDRKVILGIDRLDYIKGIPHKLKAFDMFLDDHPEWASQCVLVQLAIPTRSEVPEYQRLKRQVHEMVGSICGKHSNLYTGPPVIYLDGCVDHQELTALYRVADVALISSIRDGMNLVAYEYVASQQHKNGVLVISEFAGASQYLGAGSIRINPWNLEEVSWAIYEALTMGEDRRKEMHEYCFNYIRNHSAQRWAETFIETLKDACAQREEVSASVSPLVPFDNVCRSIESSNKRLLVLDLMDCLVPSKTRRGVPAKLYQSLMSVPKDLMASLGRLASDKNTIMVVTTSHSKQILERLLGHLPIYLLPENGCIYRTPEGEWKYADALGCSCATAEDNSLAEVEEGTESTAGISSPRSRAASSSADTSDHGWMNGVEEVLRYFQERTPGSYIDRTEFSLKWFFDNTQTDFGAPQTRDLMIQLWAGPLANAEAEIVVGNRYIEIRPKDSSIASNLEKILHHEILDADSTSDSKVDTCVVIGAYPFRDQDVYQAVEDTLVQQWIPKYTRHHGCPPSVSSSSMRHSSADCIMDVMGCDALRLKGNPQQLSQLKPIQDGGKDSLEYEGETAVSGHDVLYEEMVKSHTLTHPTRQTSSADNQLDLEPPTAAASASTASTSFLDESSPTESTKEDLQRLHDSYYSVAVGQCKVSKAKYSIPNTYYVANLVHDIATHLPQSPTAPSSLAAVIAMTTECRSRSEDKVDEPELDRRSRLSGPYSKDELEGCILKFRKHFLSPQSRSRSVSPKRPRNDSSSSRHSHEAKDSRSGGVNPSGPHTMRMRASGKFMRVEQPREEDRSSEWWLTRSKLSPEDYIKCYGFAMDAQRESVKVRCPQHANIDRPEMKVEQEVDIIVLK</sequence>
<feature type="signal peptide" evidence="4">
    <location>
        <begin position="1"/>
        <end position="21"/>
    </location>
</feature>
<feature type="compositionally biased region" description="Polar residues" evidence="3">
    <location>
        <begin position="1321"/>
        <end position="1334"/>
    </location>
</feature>
<feature type="compositionally biased region" description="Low complexity" evidence="3">
    <location>
        <begin position="1092"/>
        <end position="1103"/>
    </location>
</feature>
<dbReference type="Gene3D" id="3.40.50.2000">
    <property type="entry name" value="Glycogen Phosphorylase B"/>
    <property type="match status" value="2"/>
</dbReference>
<feature type="chain" id="PRO_5029776758" description="Trehalose-6-P synthase/phosphatase complex synthase subunit" evidence="4">
    <location>
        <begin position="22"/>
        <end position="1589"/>
    </location>
</feature>
<feature type="compositionally biased region" description="Low complexity" evidence="3">
    <location>
        <begin position="1471"/>
        <end position="1480"/>
    </location>
</feature>
<dbReference type="InterPro" id="IPR036412">
    <property type="entry name" value="HAD-like_sf"/>
</dbReference>
<dbReference type="EMBL" id="JABANO010014433">
    <property type="protein sequence ID" value="KAF4738564.1"/>
    <property type="molecule type" value="Genomic_DNA"/>
</dbReference>
<dbReference type="GO" id="GO:0005992">
    <property type="term" value="P:trehalose biosynthetic process"/>
    <property type="evidence" value="ECO:0007669"/>
    <property type="project" value="InterPro"/>
</dbReference>
<evidence type="ECO:0000313" key="6">
    <source>
        <dbReference type="Proteomes" id="UP000553632"/>
    </source>
</evidence>
<dbReference type="SUPFAM" id="SSF53756">
    <property type="entry name" value="UDP-Glycosyltransferase/glycogen phosphorylase"/>
    <property type="match status" value="1"/>
</dbReference>
<dbReference type="Pfam" id="PF02358">
    <property type="entry name" value="Trehalose_PPase"/>
    <property type="match status" value="1"/>
</dbReference>
<evidence type="ECO:0008006" key="7">
    <source>
        <dbReference type="Google" id="ProtNLM"/>
    </source>
</evidence>
<dbReference type="FunFam" id="3.40.50.2000:FF:000010">
    <property type="entry name" value="Alpha,alpha-trehalose-phosphate synthase"/>
    <property type="match status" value="1"/>
</dbReference>
<dbReference type="Pfam" id="PF00982">
    <property type="entry name" value="Glyco_transf_20"/>
    <property type="match status" value="1"/>
</dbReference>
<protein>
    <recommendedName>
        <fullName evidence="7">Trehalose-6-P synthase/phosphatase complex synthase subunit</fullName>
    </recommendedName>
</protein>
<dbReference type="GO" id="GO:0005829">
    <property type="term" value="C:cytosol"/>
    <property type="evidence" value="ECO:0007669"/>
    <property type="project" value="TreeGrafter"/>
</dbReference>
<accession>A0A7J6T011</accession>
<keyword evidence="2" id="KW-0808">Transferase</keyword>
<dbReference type="GO" id="GO:0003825">
    <property type="term" value="F:alpha,alpha-trehalose-phosphate synthase (UDP-forming) activity"/>
    <property type="evidence" value="ECO:0007669"/>
    <property type="project" value="TreeGrafter"/>
</dbReference>
<feature type="region of interest" description="Disordered" evidence="3">
    <location>
        <begin position="1321"/>
        <end position="1368"/>
    </location>
</feature>
<feature type="region of interest" description="Disordered" evidence="3">
    <location>
        <begin position="1428"/>
        <end position="1450"/>
    </location>
</feature>
<dbReference type="GO" id="GO:0004805">
    <property type="term" value="F:trehalose-phosphatase activity"/>
    <property type="evidence" value="ECO:0007669"/>
    <property type="project" value="TreeGrafter"/>
</dbReference>
<evidence type="ECO:0000256" key="2">
    <source>
        <dbReference type="ARBA" id="ARBA00022679"/>
    </source>
</evidence>
<feature type="compositionally biased region" description="Low complexity" evidence="3">
    <location>
        <begin position="1342"/>
        <end position="1353"/>
    </location>
</feature>
<reference evidence="5 6" key="1">
    <citation type="submission" date="2020-04" db="EMBL/GenBank/DDBJ databases">
        <title>Perkinsus olseni comparative genomics.</title>
        <authorList>
            <person name="Bogema D.R."/>
        </authorList>
    </citation>
    <scope>NUCLEOTIDE SEQUENCE [LARGE SCALE GENOMIC DNA]</scope>
    <source>
        <strain evidence="5 6">ATCC PRA-207</strain>
    </source>
</reference>
<feature type="region of interest" description="Disordered" evidence="3">
    <location>
        <begin position="1079"/>
        <end position="1107"/>
    </location>
</feature>